<evidence type="ECO:0000313" key="2">
    <source>
        <dbReference type="EMBL" id="EDR07553.1"/>
    </source>
</evidence>
<sequence>MLSLFGYGDDASNPTSPQSVSTDNNSFLNSPSLTSPSSTVSTTPTTPALDTPTDLGLKPKYTSPPRVKKPYKKSDALDDIKGVSYALELFLGSKMVEAEEYCHKSDETKCVFFSLECGVAGC</sequence>
<dbReference type="KEGG" id="lbc:LACBIDRAFT_298592"/>
<dbReference type="EMBL" id="DS547104">
    <property type="protein sequence ID" value="EDR07553.1"/>
    <property type="molecule type" value="Genomic_DNA"/>
</dbReference>
<organism evidence="3">
    <name type="scientific">Laccaria bicolor (strain S238N-H82 / ATCC MYA-4686)</name>
    <name type="common">Bicoloured deceiver</name>
    <name type="synonym">Laccaria laccata var. bicolor</name>
    <dbReference type="NCBI Taxonomy" id="486041"/>
    <lineage>
        <taxon>Eukaryota</taxon>
        <taxon>Fungi</taxon>
        <taxon>Dikarya</taxon>
        <taxon>Basidiomycota</taxon>
        <taxon>Agaricomycotina</taxon>
        <taxon>Agaricomycetes</taxon>
        <taxon>Agaricomycetidae</taxon>
        <taxon>Agaricales</taxon>
        <taxon>Agaricineae</taxon>
        <taxon>Hydnangiaceae</taxon>
        <taxon>Laccaria</taxon>
    </lineage>
</organism>
<proteinExistence type="predicted"/>
<feature type="compositionally biased region" description="Low complexity" evidence="1">
    <location>
        <begin position="30"/>
        <end position="55"/>
    </location>
</feature>
<feature type="compositionally biased region" description="Polar residues" evidence="1">
    <location>
        <begin position="12"/>
        <end position="29"/>
    </location>
</feature>
<reference evidence="2 3" key="1">
    <citation type="journal article" date="2008" name="Nature">
        <title>The genome of Laccaria bicolor provides insights into mycorrhizal symbiosis.</title>
        <authorList>
            <person name="Martin F."/>
            <person name="Aerts A."/>
            <person name="Ahren D."/>
            <person name="Brun A."/>
            <person name="Danchin E.G.J."/>
            <person name="Duchaussoy F."/>
            <person name="Gibon J."/>
            <person name="Kohler A."/>
            <person name="Lindquist E."/>
            <person name="Pereda V."/>
            <person name="Salamov A."/>
            <person name="Shapiro H.J."/>
            <person name="Wuyts J."/>
            <person name="Blaudez D."/>
            <person name="Buee M."/>
            <person name="Brokstein P."/>
            <person name="Canbaeck B."/>
            <person name="Cohen D."/>
            <person name="Courty P.E."/>
            <person name="Coutinho P.M."/>
            <person name="Delaruelle C."/>
            <person name="Detter J.C."/>
            <person name="Deveau A."/>
            <person name="DiFazio S."/>
            <person name="Duplessis S."/>
            <person name="Fraissinet-Tachet L."/>
            <person name="Lucic E."/>
            <person name="Frey-Klett P."/>
            <person name="Fourrey C."/>
            <person name="Feussner I."/>
            <person name="Gay G."/>
            <person name="Grimwood J."/>
            <person name="Hoegger P.J."/>
            <person name="Jain P."/>
            <person name="Kilaru S."/>
            <person name="Labbe J."/>
            <person name="Lin Y.C."/>
            <person name="Legue V."/>
            <person name="Le Tacon F."/>
            <person name="Marmeisse R."/>
            <person name="Melayah D."/>
            <person name="Montanini B."/>
            <person name="Muratet M."/>
            <person name="Nehls U."/>
            <person name="Niculita-Hirzel H."/>
            <person name="Oudot-Le Secq M.P."/>
            <person name="Peter M."/>
            <person name="Quesneville H."/>
            <person name="Rajashekar B."/>
            <person name="Reich M."/>
            <person name="Rouhier N."/>
            <person name="Schmutz J."/>
            <person name="Yin T."/>
            <person name="Chalot M."/>
            <person name="Henrissat B."/>
            <person name="Kuees U."/>
            <person name="Lucas S."/>
            <person name="Van de Peer Y."/>
            <person name="Podila G.K."/>
            <person name="Polle A."/>
            <person name="Pukkila P.J."/>
            <person name="Richardson P.M."/>
            <person name="Rouze P."/>
            <person name="Sanders I.R."/>
            <person name="Stajich J.E."/>
            <person name="Tunlid A."/>
            <person name="Tuskan G."/>
            <person name="Grigoriev I.V."/>
        </authorList>
    </citation>
    <scope>NUCLEOTIDE SEQUENCE [LARGE SCALE GENOMIC DNA]</scope>
    <source>
        <strain evidence="3">S238N-H82 / ATCC MYA-4686</strain>
    </source>
</reference>
<dbReference type="HOGENOM" id="CLU_2027128_0_0_1"/>
<evidence type="ECO:0000313" key="3">
    <source>
        <dbReference type="Proteomes" id="UP000001194"/>
    </source>
</evidence>
<feature type="region of interest" description="Disordered" evidence="1">
    <location>
        <begin position="1"/>
        <end position="72"/>
    </location>
</feature>
<dbReference type="OrthoDB" id="3031219at2759"/>
<dbReference type="InParanoid" id="B0DD64"/>
<dbReference type="AlphaFoldDB" id="B0DD64"/>
<dbReference type="Proteomes" id="UP000001194">
    <property type="component" value="Unassembled WGS sequence"/>
</dbReference>
<accession>B0DD64</accession>
<dbReference type="GeneID" id="6077465"/>
<evidence type="ECO:0000256" key="1">
    <source>
        <dbReference type="SAM" id="MobiDB-lite"/>
    </source>
</evidence>
<dbReference type="RefSeq" id="XP_001881945.1">
    <property type="nucleotide sequence ID" value="XM_001881910.1"/>
</dbReference>
<protein>
    <submittedName>
        <fullName evidence="2">Predicted protein</fullName>
    </submittedName>
</protein>
<gene>
    <name evidence="2" type="ORF">LACBIDRAFT_298592</name>
</gene>
<keyword evidence="3" id="KW-1185">Reference proteome</keyword>
<name>B0DD64_LACBS</name>